<dbReference type="EMBL" id="GL377629">
    <property type="protein sequence ID" value="EFJ14152.1"/>
    <property type="molecule type" value="Genomic_DNA"/>
</dbReference>
<dbReference type="eggNOG" id="KOG1502">
    <property type="taxonomic scope" value="Eukaryota"/>
</dbReference>
<evidence type="ECO:0000256" key="1">
    <source>
        <dbReference type="ARBA" id="ARBA00023002"/>
    </source>
</evidence>
<dbReference type="PANTHER" id="PTHR10366:SF404">
    <property type="entry name" value="CINNAMOYL-COA REDUCTASE 1"/>
    <property type="match status" value="1"/>
</dbReference>
<keyword evidence="4" id="KW-1185">Reference proteome</keyword>
<sequence length="332" mass="36492">MPTVAVTGAGGFIGSWIVRILLDRGYQVRAAVRDPHDELKLAHLKQLPGAPDRLTIVKLDLSSSSAIEARVQGCDGVFHVACAMAAKLTRDPHAEIVQPIVDGTVNLMRACSSAGVTRVVLTSTIGTMYLDPSRGDSAPIDEQCWSSLEFMEETGEWYCLGKTLAESAAWQISMKSELDLVVINPSVTLGPVLQPWQNASSSHILRLINTKFERYLNRSQAYVDVRDVALAHVEAFERQGARGRYLCAESSLHRAELIDVLREVVPPEVAARLPSKMVTGGERAARFVISTEKIRRELGLKFRPLKECLKDSVESYRDKGLLVFPRASPALA</sequence>
<proteinExistence type="predicted"/>
<dbReference type="InterPro" id="IPR036291">
    <property type="entry name" value="NAD(P)-bd_dom_sf"/>
</dbReference>
<dbReference type="OrthoDB" id="2735536at2759"/>
<evidence type="ECO:0000259" key="2">
    <source>
        <dbReference type="Pfam" id="PF01370"/>
    </source>
</evidence>
<dbReference type="InParanoid" id="D8SND6"/>
<dbReference type="Pfam" id="PF01370">
    <property type="entry name" value="Epimerase"/>
    <property type="match status" value="1"/>
</dbReference>
<dbReference type="Gramene" id="EFJ14152">
    <property type="protein sequence ID" value="EFJ14152"/>
    <property type="gene ID" value="SELMODRAFT_234633"/>
</dbReference>
<dbReference type="AlphaFoldDB" id="D8SND6"/>
<dbReference type="KEGG" id="smo:SELMODRAFT_234633"/>
<dbReference type="OMA" id="CGQHFDY"/>
<protein>
    <recommendedName>
        <fullName evidence="2">NAD-dependent epimerase/dehydratase domain-containing protein</fullName>
    </recommendedName>
</protein>
<keyword evidence="1" id="KW-0560">Oxidoreductase</keyword>
<dbReference type="CDD" id="cd08958">
    <property type="entry name" value="FR_SDR_e"/>
    <property type="match status" value="1"/>
</dbReference>
<dbReference type="Proteomes" id="UP000001514">
    <property type="component" value="Unassembled WGS sequence"/>
</dbReference>
<dbReference type="PANTHER" id="PTHR10366">
    <property type="entry name" value="NAD DEPENDENT EPIMERASE/DEHYDRATASE"/>
    <property type="match status" value="1"/>
</dbReference>
<organism evidence="4">
    <name type="scientific">Selaginella moellendorffii</name>
    <name type="common">Spikemoss</name>
    <dbReference type="NCBI Taxonomy" id="88036"/>
    <lineage>
        <taxon>Eukaryota</taxon>
        <taxon>Viridiplantae</taxon>
        <taxon>Streptophyta</taxon>
        <taxon>Embryophyta</taxon>
        <taxon>Tracheophyta</taxon>
        <taxon>Lycopodiopsida</taxon>
        <taxon>Selaginellales</taxon>
        <taxon>Selaginellaceae</taxon>
        <taxon>Selaginella</taxon>
    </lineage>
</organism>
<dbReference type="GO" id="GO:0016616">
    <property type="term" value="F:oxidoreductase activity, acting on the CH-OH group of donors, NAD or NADP as acceptor"/>
    <property type="evidence" value="ECO:0000318"/>
    <property type="project" value="GO_Central"/>
</dbReference>
<gene>
    <name evidence="3" type="ORF">SELMODRAFT_234633</name>
</gene>
<reference evidence="3 4" key="1">
    <citation type="journal article" date="2011" name="Science">
        <title>The Selaginella genome identifies genetic changes associated with the evolution of vascular plants.</title>
        <authorList>
            <person name="Banks J.A."/>
            <person name="Nishiyama T."/>
            <person name="Hasebe M."/>
            <person name="Bowman J.L."/>
            <person name="Gribskov M."/>
            <person name="dePamphilis C."/>
            <person name="Albert V.A."/>
            <person name="Aono N."/>
            <person name="Aoyama T."/>
            <person name="Ambrose B.A."/>
            <person name="Ashton N.W."/>
            <person name="Axtell M.J."/>
            <person name="Barker E."/>
            <person name="Barker M.S."/>
            <person name="Bennetzen J.L."/>
            <person name="Bonawitz N.D."/>
            <person name="Chapple C."/>
            <person name="Cheng C."/>
            <person name="Correa L.G."/>
            <person name="Dacre M."/>
            <person name="DeBarry J."/>
            <person name="Dreyer I."/>
            <person name="Elias M."/>
            <person name="Engstrom E.M."/>
            <person name="Estelle M."/>
            <person name="Feng L."/>
            <person name="Finet C."/>
            <person name="Floyd S.K."/>
            <person name="Frommer W.B."/>
            <person name="Fujita T."/>
            <person name="Gramzow L."/>
            <person name="Gutensohn M."/>
            <person name="Harholt J."/>
            <person name="Hattori M."/>
            <person name="Heyl A."/>
            <person name="Hirai T."/>
            <person name="Hiwatashi Y."/>
            <person name="Ishikawa M."/>
            <person name="Iwata M."/>
            <person name="Karol K.G."/>
            <person name="Koehler B."/>
            <person name="Kolukisaoglu U."/>
            <person name="Kubo M."/>
            <person name="Kurata T."/>
            <person name="Lalonde S."/>
            <person name="Li K."/>
            <person name="Li Y."/>
            <person name="Litt A."/>
            <person name="Lyons E."/>
            <person name="Manning G."/>
            <person name="Maruyama T."/>
            <person name="Michael T.P."/>
            <person name="Mikami K."/>
            <person name="Miyazaki S."/>
            <person name="Morinaga S."/>
            <person name="Murata T."/>
            <person name="Mueller-Roeber B."/>
            <person name="Nelson D.R."/>
            <person name="Obara M."/>
            <person name="Oguri Y."/>
            <person name="Olmstead R.G."/>
            <person name="Onodera N."/>
            <person name="Petersen B.L."/>
            <person name="Pils B."/>
            <person name="Prigge M."/>
            <person name="Rensing S.A."/>
            <person name="Riano-Pachon D.M."/>
            <person name="Roberts A.W."/>
            <person name="Sato Y."/>
            <person name="Scheller H.V."/>
            <person name="Schulz B."/>
            <person name="Schulz C."/>
            <person name="Shakirov E.V."/>
            <person name="Shibagaki N."/>
            <person name="Shinohara N."/>
            <person name="Shippen D.E."/>
            <person name="Soerensen I."/>
            <person name="Sotooka R."/>
            <person name="Sugimoto N."/>
            <person name="Sugita M."/>
            <person name="Sumikawa N."/>
            <person name="Tanurdzic M."/>
            <person name="Theissen G."/>
            <person name="Ulvskov P."/>
            <person name="Wakazuki S."/>
            <person name="Weng J.K."/>
            <person name="Willats W.W."/>
            <person name="Wipf D."/>
            <person name="Wolf P.G."/>
            <person name="Yang L."/>
            <person name="Zimmer A.D."/>
            <person name="Zhu Q."/>
            <person name="Mitros T."/>
            <person name="Hellsten U."/>
            <person name="Loque D."/>
            <person name="Otillar R."/>
            <person name="Salamov A."/>
            <person name="Schmutz J."/>
            <person name="Shapiro H."/>
            <person name="Lindquist E."/>
            <person name="Lucas S."/>
            <person name="Rokhsar D."/>
            <person name="Grigoriev I.V."/>
        </authorList>
    </citation>
    <scope>NUCLEOTIDE SEQUENCE [LARGE SCALE GENOMIC DNA]</scope>
</reference>
<dbReference type="STRING" id="88036.D8SND6"/>
<dbReference type="SUPFAM" id="SSF51735">
    <property type="entry name" value="NAD(P)-binding Rossmann-fold domains"/>
    <property type="match status" value="1"/>
</dbReference>
<dbReference type="Gene3D" id="3.40.50.720">
    <property type="entry name" value="NAD(P)-binding Rossmann-like Domain"/>
    <property type="match status" value="1"/>
</dbReference>
<evidence type="ECO:0000313" key="4">
    <source>
        <dbReference type="Proteomes" id="UP000001514"/>
    </source>
</evidence>
<dbReference type="InterPro" id="IPR001509">
    <property type="entry name" value="Epimerase_deHydtase"/>
</dbReference>
<dbReference type="FunFam" id="3.40.50.720:FF:000085">
    <property type="entry name" value="Dihydroflavonol reductase"/>
    <property type="match status" value="1"/>
</dbReference>
<accession>D8SND6</accession>
<dbReference type="HOGENOM" id="CLU_007383_9_0_1"/>
<evidence type="ECO:0000313" key="3">
    <source>
        <dbReference type="EMBL" id="EFJ14152.1"/>
    </source>
</evidence>
<feature type="domain" description="NAD-dependent epimerase/dehydratase" evidence="2">
    <location>
        <begin position="4"/>
        <end position="238"/>
    </location>
</feature>
<dbReference type="InterPro" id="IPR050425">
    <property type="entry name" value="NAD(P)_dehydrat-like"/>
</dbReference>
<name>D8SND6_SELML</name>